<keyword evidence="4" id="KW-1185">Reference proteome</keyword>
<protein>
    <recommendedName>
        <fullName evidence="2">Thioredoxin domain-containing protein</fullName>
    </recommendedName>
</protein>
<evidence type="ECO:0000313" key="3">
    <source>
        <dbReference type="EMBL" id="KAE8731055.1"/>
    </source>
</evidence>
<accession>A0A6A3CNK3</accession>
<organism evidence="3 4">
    <name type="scientific">Hibiscus syriacus</name>
    <name type="common">Rose of Sharon</name>
    <dbReference type="NCBI Taxonomy" id="106335"/>
    <lineage>
        <taxon>Eukaryota</taxon>
        <taxon>Viridiplantae</taxon>
        <taxon>Streptophyta</taxon>
        <taxon>Embryophyta</taxon>
        <taxon>Tracheophyta</taxon>
        <taxon>Spermatophyta</taxon>
        <taxon>Magnoliopsida</taxon>
        <taxon>eudicotyledons</taxon>
        <taxon>Gunneridae</taxon>
        <taxon>Pentapetalae</taxon>
        <taxon>rosids</taxon>
        <taxon>malvids</taxon>
        <taxon>Malvales</taxon>
        <taxon>Malvaceae</taxon>
        <taxon>Malvoideae</taxon>
        <taxon>Hibiscus</taxon>
    </lineage>
</organism>
<feature type="transmembrane region" description="Helical" evidence="1">
    <location>
        <begin position="52"/>
        <end position="71"/>
    </location>
</feature>
<keyword evidence="1" id="KW-0812">Transmembrane</keyword>
<dbReference type="AlphaFoldDB" id="A0A6A3CNK3"/>
<dbReference type="InterPro" id="IPR013766">
    <property type="entry name" value="Thioredoxin_domain"/>
</dbReference>
<sequence>MKGSAVWWQRLDEAPGRGSWKLEAAAALVAPLKEDAWQSLVLDCELPVLVEFWAPWCGPCLFLVWTLLVLLGE</sequence>
<evidence type="ECO:0000256" key="1">
    <source>
        <dbReference type="SAM" id="Phobius"/>
    </source>
</evidence>
<dbReference type="SUPFAM" id="SSF52833">
    <property type="entry name" value="Thioredoxin-like"/>
    <property type="match status" value="1"/>
</dbReference>
<evidence type="ECO:0000313" key="4">
    <source>
        <dbReference type="Proteomes" id="UP000436088"/>
    </source>
</evidence>
<proteinExistence type="predicted"/>
<dbReference type="CDD" id="cd02947">
    <property type="entry name" value="TRX_family"/>
    <property type="match status" value="1"/>
</dbReference>
<keyword evidence="1" id="KW-0472">Membrane</keyword>
<comment type="caution">
    <text evidence="3">The sequence shown here is derived from an EMBL/GenBank/DDBJ whole genome shotgun (WGS) entry which is preliminary data.</text>
</comment>
<dbReference type="EMBL" id="VEPZ02000196">
    <property type="protein sequence ID" value="KAE8731055.1"/>
    <property type="molecule type" value="Genomic_DNA"/>
</dbReference>
<keyword evidence="1" id="KW-1133">Transmembrane helix</keyword>
<name>A0A6A3CNK3_HIBSY</name>
<dbReference type="Proteomes" id="UP000436088">
    <property type="component" value="Unassembled WGS sequence"/>
</dbReference>
<feature type="domain" description="Thioredoxin" evidence="2">
    <location>
        <begin position="30"/>
        <end position="62"/>
    </location>
</feature>
<gene>
    <name evidence="3" type="ORF">F3Y22_tig00002840pilonHSYRG00056</name>
</gene>
<reference evidence="3" key="1">
    <citation type="submission" date="2019-09" db="EMBL/GenBank/DDBJ databases">
        <title>Draft genome information of white flower Hibiscus syriacus.</title>
        <authorList>
            <person name="Kim Y.-M."/>
        </authorList>
    </citation>
    <scope>NUCLEOTIDE SEQUENCE [LARGE SCALE GENOMIC DNA]</scope>
    <source>
        <strain evidence="3">YM2019G1</strain>
    </source>
</reference>
<dbReference type="Gene3D" id="3.40.30.10">
    <property type="entry name" value="Glutaredoxin"/>
    <property type="match status" value="1"/>
</dbReference>
<dbReference type="InterPro" id="IPR036249">
    <property type="entry name" value="Thioredoxin-like_sf"/>
</dbReference>
<dbReference type="Pfam" id="PF00085">
    <property type="entry name" value="Thioredoxin"/>
    <property type="match status" value="1"/>
</dbReference>
<evidence type="ECO:0000259" key="2">
    <source>
        <dbReference type="Pfam" id="PF00085"/>
    </source>
</evidence>